<dbReference type="PANTHER" id="PTHR34142:SF1">
    <property type="entry name" value="GLYCOSIDE HYDROLASE FAMILY 5 DOMAIN-CONTAINING PROTEIN"/>
    <property type="match status" value="1"/>
</dbReference>
<dbReference type="OrthoDB" id="5823761at2759"/>
<dbReference type="Proteomes" id="UP000799750">
    <property type="component" value="Unassembled WGS sequence"/>
</dbReference>
<dbReference type="GO" id="GO:0008810">
    <property type="term" value="F:cellulase activity"/>
    <property type="evidence" value="ECO:0007669"/>
    <property type="project" value="UniProtKB-EC"/>
</dbReference>
<evidence type="ECO:0000313" key="11">
    <source>
        <dbReference type="Proteomes" id="UP000799750"/>
    </source>
</evidence>
<evidence type="ECO:0000256" key="7">
    <source>
        <dbReference type="RuleBase" id="RU361153"/>
    </source>
</evidence>
<keyword evidence="4 8" id="KW-0732">Signal</keyword>
<keyword evidence="5 7" id="KW-0378">Hydrolase</keyword>
<feature type="signal peptide" evidence="8">
    <location>
        <begin position="1"/>
        <end position="18"/>
    </location>
</feature>
<organism evidence="10 11">
    <name type="scientific">Lophium mytilinum</name>
    <dbReference type="NCBI Taxonomy" id="390894"/>
    <lineage>
        <taxon>Eukaryota</taxon>
        <taxon>Fungi</taxon>
        <taxon>Dikarya</taxon>
        <taxon>Ascomycota</taxon>
        <taxon>Pezizomycotina</taxon>
        <taxon>Dothideomycetes</taxon>
        <taxon>Pleosporomycetidae</taxon>
        <taxon>Mytilinidiales</taxon>
        <taxon>Mytilinidiaceae</taxon>
        <taxon>Lophium</taxon>
    </lineage>
</organism>
<evidence type="ECO:0000313" key="10">
    <source>
        <dbReference type="EMBL" id="KAF2499647.1"/>
    </source>
</evidence>
<evidence type="ECO:0000256" key="8">
    <source>
        <dbReference type="SAM" id="SignalP"/>
    </source>
</evidence>
<comment type="similarity">
    <text evidence="2 7">Belongs to the glycosyl hydrolase 5 (cellulase A) family.</text>
</comment>
<gene>
    <name evidence="10" type="ORF">BU16DRAFT_579166</name>
</gene>
<reference evidence="10" key="1">
    <citation type="journal article" date="2020" name="Stud. Mycol.">
        <title>101 Dothideomycetes genomes: a test case for predicting lifestyles and emergence of pathogens.</title>
        <authorList>
            <person name="Haridas S."/>
            <person name="Albert R."/>
            <person name="Binder M."/>
            <person name="Bloem J."/>
            <person name="Labutti K."/>
            <person name="Salamov A."/>
            <person name="Andreopoulos B."/>
            <person name="Baker S."/>
            <person name="Barry K."/>
            <person name="Bills G."/>
            <person name="Bluhm B."/>
            <person name="Cannon C."/>
            <person name="Castanera R."/>
            <person name="Culley D."/>
            <person name="Daum C."/>
            <person name="Ezra D."/>
            <person name="Gonzalez J."/>
            <person name="Henrissat B."/>
            <person name="Kuo A."/>
            <person name="Liang C."/>
            <person name="Lipzen A."/>
            <person name="Lutzoni F."/>
            <person name="Magnuson J."/>
            <person name="Mondo S."/>
            <person name="Nolan M."/>
            <person name="Ohm R."/>
            <person name="Pangilinan J."/>
            <person name="Park H.-J."/>
            <person name="Ramirez L."/>
            <person name="Alfaro M."/>
            <person name="Sun H."/>
            <person name="Tritt A."/>
            <person name="Yoshinaga Y."/>
            <person name="Zwiers L.-H."/>
            <person name="Turgeon B."/>
            <person name="Goodwin S."/>
            <person name="Spatafora J."/>
            <person name="Crous P."/>
            <person name="Grigoriev I."/>
        </authorList>
    </citation>
    <scope>NUCLEOTIDE SEQUENCE</scope>
    <source>
        <strain evidence="10">CBS 269.34</strain>
    </source>
</reference>
<comment type="catalytic activity">
    <reaction evidence="1">
        <text>Endohydrolysis of (1-&gt;4)-beta-D-glucosidic linkages in cellulose, lichenin and cereal beta-D-glucans.</text>
        <dbReference type="EC" id="3.2.1.4"/>
    </reaction>
</comment>
<dbReference type="EC" id="3.2.1.4" evidence="3"/>
<dbReference type="FunFam" id="3.20.20.80:FF:000078">
    <property type="entry name" value="Endo-beta-1,4-glucanase B"/>
    <property type="match status" value="1"/>
</dbReference>
<evidence type="ECO:0000256" key="4">
    <source>
        <dbReference type="ARBA" id="ARBA00022729"/>
    </source>
</evidence>
<evidence type="ECO:0000256" key="2">
    <source>
        <dbReference type="ARBA" id="ARBA00005641"/>
    </source>
</evidence>
<keyword evidence="11" id="KW-1185">Reference proteome</keyword>
<proteinExistence type="inferred from homology"/>
<keyword evidence="6 7" id="KW-0326">Glycosidase</keyword>
<dbReference type="AlphaFoldDB" id="A0A6A6R883"/>
<accession>A0A6A6R883</accession>
<feature type="domain" description="Glycoside hydrolase family 5" evidence="9">
    <location>
        <begin position="36"/>
        <end position="304"/>
    </location>
</feature>
<dbReference type="Pfam" id="PF00150">
    <property type="entry name" value="Cellulase"/>
    <property type="match status" value="1"/>
</dbReference>
<protein>
    <recommendedName>
        <fullName evidence="3">cellulase</fullName>
        <ecNumber evidence="3">3.2.1.4</ecNumber>
    </recommendedName>
</protein>
<dbReference type="InterPro" id="IPR017853">
    <property type="entry name" value="GH"/>
</dbReference>
<evidence type="ECO:0000256" key="5">
    <source>
        <dbReference type="ARBA" id="ARBA00022801"/>
    </source>
</evidence>
<name>A0A6A6R883_9PEZI</name>
<dbReference type="GO" id="GO:0009251">
    <property type="term" value="P:glucan catabolic process"/>
    <property type="evidence" value="ECO:0007669"/>
    <property type="project" value="TreeGrafter"/>
</dbReference>
<dbReference type="SUPFAM" id="SSF51445">
    <property type="entry name" value="(Trans)glycosidases"/>
    <property type="match status" value="1"/>
</dbReference>
<evidence type="ECO:0000256" key="6">
    <source>
        <dbReference type="ARBA" id="ARBA00023295"/>
    </source>
</evidence>
<dbReference type="Gene3D" id="3.20.20.80">
    <property type="entry name" value="Glycosidases"/>
    <property type="match status" value="1"/>
</dbReference>
<dbReference type="PANTHER" id="PTHR34142">
    <property type="entry name" value="ENDO-BETA-1,4-GLUCANASE A"/>
    <property type="match status" value="1"/>
</dbReference>
<feature type="chain" id="PRO_5025692647" description="cellulase" evidence="8">
    <location>
        <begin position="19"/>
        <end position="334"/>
    </location>
</feature>
<evidence type="ECO:0000256" key="3">
    <source>
        <dbReference type="ARBA" id="ARBA00012601"/>
    </source>
</evidence>
<dbReference type="EMBL" id="MU004184">
    <property type="protein sequence ID" value="KAF2499647.1"/>
    <property type="molecule type" value="Genomic_DNA"/>
</dbReference>
<dbReference type="InterPro" id="IPR001547">
    <property type="entry name" value="Glyco_hydro_5"/>
</dbReference>
<evidence type="ECO:0000259" key="9">
    <source>
        <dbReference type="Pfam" id="PF00150"/>
    </source>
</evidence>
<sequence>MHFFSIFLAAGTAGLALAAPIADKKKRVSKFQFFGVNESGPEFGNTNLPGTKGTDYVWPTLSTIDTFVNQGFNTFRINIMMERIIPNSMTGSLDSAYLADLKTTVEYITNKGAYALILPHNYGRYYGNIITDTSGFQAFWKTLAGAFSSNSKVIFDTNNEFHDMDQSLVVQLNQAAIDGIRAAGATSQYITVEGNDWTGAWTWTTGQNGATMGALTDPNDKIIYQMHQYLDSDGSGTSADCVSSTIGQERLQAATQWLKSNGKKGIIGEFAGGANSQCETAVQGMLSYMQQNSDVWLGALWWAAGPWWADYIFSIEPTSGTAYKAYMSTLTAAE</sequence>
<evidence type="ECO:0000256" key="1">
    <source>
        <dbReference type="ARBA" id="ARBA00000966"/>
    </source>
</evidence>